<protein>
    <submittedName>
        <fullName evidence="2">Response regulator receiver protein</fullName>
    </submittedName>
</protein>
<dbReference type="InterPro" id="IPR013815">
    <property type="entry name" value="ATP_grasp_subdomain_1"/>
</dbReference>
<dbReference type="GO" id="GO:0016301">
    <property type="term" value="F:kinase activity"/>
    <property type="evidence" value="ECO:0007669"/>
    <property type="project" value="InterPro"/>
</dbReference>
<dbReference type="eggNOG" id="COG0574">
    <property type="taxonomic scope" value="Bacteria"/>
</dbReference>
<dbReference type="Gene3D" id="3.30.1490.20">
    <property type="entry name" value="ATP-grasp fold, A domain"/>
    <property type="match status" value="1"/>
</dbReference>
<organism evidence="2 3">
    <name type="scientific">Melioribacter roseus (strain DSM 23840 / JCM 17771 / VKM B-2668 / P3M-2)</name>
    <dbReference type="NCBI Taxonomy" id="1191523"/>
    <lineage>
        <taxon>Bacteria</taxon>
        <taxon>Pseudomonadati</taxon>
        <taxon>Ignavibacteriota</taxon>
        <taxon>Ignavibacteria</taxon>
        <taxon>Ignavibacteriales</taxon>
        <taxon>Melioribacteraceae</taxon>
        <taxon>Melioribacter</taxon>
    </lineage>
</organism>
<feature type="domain" description="Pyruvate phosphate dikinase AMP/ATP-binding" evidence="1">
    <location>
        <begin position="20"/>
        <end position="397"/>
    </location>
</feature>
<dbReference type="Proteomes" id="UP000009011">
    <property type="component" value="Chromosome"/>
</dbReference>
<evidence type="ECO:0000259" key="1">
    <source>
        <dbReference type="Pfam" id="PF01326"/>
    </source>
</evidence>
<dbReference type="OrthoDB" id="9812167at2"/>
<dbReference type="AlphaFoldDB" id="I6ZVK3"/>
<accession>I6ZVK3</accession>
<sequence length="566" mass="64804">MEKTSKYFSNNTCLKIGNGEVGGKAAGLLKAASILPGMKNIPSTINLFIPGMAVVTSDIFDKFIERNNLLEYATNENDERYLIKNFLDSVFPNEFLGELNNILNEAKFPLAVRSSGLLEDSTDEPFAGVYKTKMINPQPGAPDLRFKRFIDSIKYVYASVYSNAAKNYFTLAGYPIKKEKMAVIIQRIAGQKHYNRFYPDFSGVAKSYNFYPFGKARPEDGIVHLALGLGKTIVDGDIVWSYCPKYPRHSLPYKSVRDIVQLTQKKFWAVDISPGVKYDPLKETEYLTHEELNTAEYDNVLKNIVSTYIPNDDKIIMGSGKDGPRIINFAPLIELNMYGFNDFIKMLLEICEEEYNSLVEIEFACWQDYKKGILNFAFLQVRPMKKYANAVSMDEIEEENGRILLKSNKVLGHGISEEITDIIMVKMENFDIKNSVAIANEISQMNKKIIDENKRYILIGYGRWGSADPWLGIPVEWTDVNAAKAIVEINMKNFYVEFSQGSHFFHNMSNLDVYYFSLNYDTDYIDWKWIEEQNTIEELKFVKRIRTENNLIIKVDGKKGKGVILK</sequence>
<proteinExistence type="predicted"/>
<dbReference type="SUPFAM" id="SSF56059">
    <property type="entry name" value="Glutathione synthetase ATP-binding domain-like"/>
    <property type="match status" value="1"/>
</dbReference>
<dbReference type="GO" id="GO:0005524">
    <property type="term" value="F:ATP binding"/>
    <property type="evidence" value="ECO:0007669"/>
    <property type="project" value="InterPro"/>
</dbReference>
<keyword evidence="3" id="KW-1185">Reference proteome</keyword>
<dbReference type="InterPro" id="IPR002192">
    <property type="entry name" value="PPDK_AMP/ATP-bd"/>
</dbReference>
<dbReference type="Pfam" id="PF01326">
    <property type="entry name" value="PPDK_N"/>
    <property type="match status" value="1"/>
</dbReference>
<name>I6ZVK3_MELRP</name>
<dbReference type="KEGG" id="mro:MROS_2799"/>
<dbReference type="RefSeq" id="WP_014857459.1">
    <property type="nucleotide sequence ID" value="NC_018178.1"/>
</dbReference>
<evidence type="ECO:0000313" key="3">
    <source>
        <dbReference type="Proteomes" id="UP000009011"/>
    </source>
</evidence>
<reference evidence="2 3" key="1">
    <citation type="journal article" date="2013" name="PLoS ONE">
        <title>Genomic analysis of Melioribacter roseus, facultatively anaerobic organotrophic bacterium representing a novel deep lineage within Bacteriodetes/Chlorobi group.</title>
        <authorList>
            <person name="Kadnikov V.V."/>
            <person name="Mardanov A.V."/>
            <person name="Podosokorskaya O.A."/>
            <person name="Gavrilov S.N."/>
            <person name="Kublanov I.V."/>
            <person name="Beletsky A.V."/>
            <person name="Bonch-Osmolovskaya E.A."/>
            <person name="Ravin N.V."/>
        </authorList>
    </citation>
    <scope>NUCLEOTIDE SEQUENCE [LARGE SCALE GENOMIC DNA]</scope>
    <source>
        <strain evidence="3">JCM 17771 / P3M-2</strain>
    </source>
</reference>
<dbReference type="STRING" id="1191523.MROS_2799"/>
<dbReference type="HOGENOM" id="CLU_015408_0_0_10"/>
<evidence type="ECO:0000313" key="2">
    <source>
        <dbReference type="EMBL" id="AFN76029.1"/>
    </source>
</evidence>
<dbReference type="PATRIC" id="fig|1191523.3.peg.2935"/>
<gene>
    <name evidence="2" type="ordered locus">MROS_2799</name>
</gene>
<dbReference type="EMBL" id="CP003557">
    <property type="protein sequence ID" value="AFN76029.1"/>
    <property type="molecule type" value="Genomic_DNA"/>
</dbReference>